<evidence type="ECO:0000313" key="5">
    <source>
        <dbReference type="Proteomes" id="UP000095280"/>
    </source>
</evidence>
<dbReference type="GO" id="GO:0006952">
    <property type="term" value="P:defense response"/>
    <property type="evidence" value="ECO:0007669"/>
    <property type="project" value="TreeGrafter"/>
</dbReference>
<dbReference type="AlphaFoldDB" id="A0A1I8FEL0"/>
<dbReference type="Pfam" id="PF08030">
    <property type="entry name" value="NAD_binding_6"/>
    <property type="match status" value="1"/>
</dbReference>
<keyword evidence="1" id="KW-0560">Oxidoreductase</keyword>
<dbReference type="Gene3D" id="3.40.50.80">
    <property type="entry name" value="Nucleotide-binding domain of ferredoxin-NADP reductase (FNR) module"/>
    <property type="match status" value="1"/>
</dbReference>
<dbReference type="InterPro" id="IPR000884">
    <property type="entry name" value="TSP1_rpt"/>
</dbReference>
<dbReference type="Gene3D" id="2.20.100.10">
    <property type="entry name" value="Thrombospondin type-1 (TSP1) repeat"/>
    <property type="match status" value="1"/>
</dbReference>
<dbReference type="PROSITE" id="PS50092">
    <property type="entry name" value="TSP1"/>
    <property type="match status" value="1"/>
</dbReference>
<feature type="region of interest" description="Disordered" evidence="2">
    <location>
        <begin position="317"/>
        <end position="352"/>
    </location>
</feature>
<reference evidence="6" key="1">
    <citation type="submission" date="2016-11" db="UniProtKB">
        <authorList>
            <consortium name="WormBaseParasite"/>
        </authorList>
    </citation>
    <scope>IDENTIFICATION</scope>
</reference>
<dbReference type="GO" id="GO:0016175">
    <property type="term" value="F:superoxide-generating NAD(P)H oxidase activity"/>
    <property type="evidence" value="ECO:0007669"/>
    <property type="project" value="TreeGrafter"/>
</dbReference>
<proteinExistence type="predicted"/>
<dbReference type="SUPFAM" id="SSF82895">
    <property type="entry name" value="TSP-1 type 1 repeat"/>
    <property type="match status" value="1"/>
</dbReference>
<protein>
    <submittedName>
        <fullName evidence="6">NAD_binding_6 domain-containing protein</fullName>
    </submittedName>
</protein>
<evidence type="ECO:0000259" key="4">
    <source>
        <dbReference type="Pfam" id="PF08030"/>
    </source>
</evidence>
<sequence length="482" mass="52267">GVTQYSVSVLIGCGIGVTPFASVLRDVWHQAGKTRSLRKLKRLYFYWICPDCRAFEWFAALLQDLERDLQRMDGDDYAQLLDIRVHLTGSVETRQAREIASREGDEADCLTGLRTRTHYGRPNWDLELREPGGQAPGHVYRDFLLRTGGALALALFAVVWLPVPPVRAGISPAWQSWSPHETQCSTTCGQGVRCRRRDCVDMNDPKLGAINLDFCQGGEKSQQGVPALPGIRHLPAERRLGRVGEWTDCQFNATAEAVKTAEKAAADSAAASRGRRPGRRAKVEQARVDMASDAQSNIDGQKSGVAMPARGNALELEEDCGKGSRHQSSHAATDHRRTPKVSAAAGGNHGRLQKEDCEVPCSLDTDFLAMAKELLAQDLTGDAQPGCLRETTAPPATLDCANEALQPGPEHHPAIAVVHGAVGGGQGAADRLRRGQQSRQPAHTKLEMAQVRSFGTQLTIDPVDADKSGCTPATWCWTASTT</sequence>
<dbReference type="Proteomes" id="UP000095280">
    <property type="component" value="Unplaced"/>
</dbReference>
<evidence type="ECO:0000256" key="2">
    <source>
        <dbReference type="SAM" id="MobiDB-lite"/>
    </source>
</evidence>
<dbReference type="PANTHER" id="PTHR11972">
    <property type="entry name" value="NADPH OXIDASE"/>
    <property type="match status" value="1"/>
</dbReference>
<dbReference type="PANTHER" id="PTHR11972:SF153">
    <property type="entry name" value="SUPEROXIDE-GENERATING NADPH OXIDASE HEAVY CHAIN SUBUNIT A"/>
    <property type="match status" value="1"/>
</dbReference>
<feature type="domain" description="Ferric reductase NAD binding" evidence="4">
    <location>
        <begin position="6"/>
        <end position="130"/>
    </location>
</feature>
<evidence type="ECO:0000313" key="6">
    <source>
        <dbReference type="WBParaSite" id="maker-unitig_31606-snap-gene-0.1-mRNA-1"/>
    </source>
</evidence>
<feature type="transmembrane region" description="Helical" evidence="3">
    <location>
        <begin position="6"/>
        <end position="28"/>
    </location>
</feature>
<dbReference type="CDD" id="cd06186">
    <property type="entry name" value="NOX_Duox_like_FAD_NADP"/>
    <property type="match status" value="1"/>
</dbReference>
<keyword evidence="3" id="KW-1133">Transmembrane helix</keyword>
<keyword evidence="3" id="KW-0812">Transmembrane</keyword>
<feature type="region of interest" description="Disordered" evidence="2">
    <location>
        <begin position="266"/>
        <end position="305"/>
    </location>
</feature>
<dbReference type="SUPFAM" id="SSF52343">
    <property type="entry name" value="Ferredoxin reductase-like, C-terminal NADP-linked domain"/>
    <property type="match status" value="1"/>
</dbReference>
<name>A0A1I8FEL0_9PLAT</name>
<dbReference type="WBParaSite" id="maker-unitig_31606-snap-gene-0.1-mRNA-1">
    <property type="protein sequence ID" value="maker-unitig_31606-snap-gene-0.1-mRNA-1"/>
    <property type="gene ID" value="maker-unitig_31606-snap-gene-0.1"/>
</dbReference>
<evidence type="ECO:0000256" key="3">
    <source>
        <dbReference type="SAM" id="Phobius"/>
    </source>
</evidence>
<accession>A0A1I8FEL0</accession>
<dbReference type="GO" id="GO:0043020">
    <property type="term" value="C:NADPH oxidase complex"/>
    <property type="evidence" value="ECO:0007669"/>
    <property type="project" value="TreeGrafter"/>
</dbReference>
<dbReference type="InterPro" id="IPR039261">
    <property type="entry name" value="FNR_nucleotide-bd"/>
</dbReference>
<dbReference type="InterPro" id="IPR036383">
    <property type="entry name" value="TSP1_rpt_sf"/>
</dbReference>
<evidence type="ECO:0000256" key="1">
    <source>
        <dbReference type="ARBA" id="ARBA00023002"/>
    </source>
</evidence>
<dbReference type="GO" id="GO:0042554">
    <property type="term" value="P:superoxide anion generation"/>
    <property type="evidence" value="ECO:0007669"/>
    <property type="project" value="TreeGrafter"/>
</dbReference>
<keyword evidence="5" id="KW-1185">Reference proteome</keyword>
<dbReference type="InterPro" id="IPR050369">
    <property type="entry name" value="RBOH/FRE"/>
</dbReference>
<dbReference type="InterPro" id="IPR013121">
    <property type="entry name" value="Fe_red_NAD-bd_6"/>
</dbReference>
<keyword evidence="3" id="KW-0472">Membrane</keyword>
<organism evidence="5 6">
    <name type="scientific">Macrostomum lignano</name>
    <dbReference type="NCBI Taxonomy" id="282301"/>
    <lineage>
        <taxon>Eukaryota</taxon>
        <taxon>Metazoa</taxon>
        <taxon>Spiralia</taxon>
        <taxon>Lophotrochozoa</taxon>
        <taxon>Platyhelminthes</taxon>
        <taxon>Rhabditophora</taxon>
        <taxon>Macrostomorpha</taxon>
        <taxon>Macrostomida</taxon>
        <taxon>Macrostomidae</taxon>
        <taxon>Macrostomum</taxon>
    </lineage>
</organism>